<dbReference type="OrthoDB" id="691664at2759"/>
<proteinExistence type="predicted"/>
<gene>
    <name evidence="1" type="ORF">HU200_009494</name>
</gene>
<sequence>MFLPSRLTCFATRPSDGAAGGILTAWDARVFSLCSTDEREFSLTVVLTLLSDGASLTITNVYAPTARSEKTSFLAELETIAAMTSGPWMIIGDFNLTRLPTDKNKGPFNHSEAHLFNDTINTIALLEIPLVDRAFTWSNKRDNPTLVRLDQQRQITFLSCSAPQPPPLNARLQKGLSLLGTAEHDTKALLDALDRLEELRSLTRPEATLRRLACEGLRSPPITEWTFDLGDLYPNFCVAADELSAPFCSDEISEALFAMDMNASPGPDVELD</sequence>
<name>A0A835FK38_9POAL</name>
<dbReference type="InterPro" id="IPR036691">
    <property type="entry name" value="Endo/exonu/phosph_ase_sf"/>
</dbReference>
<comment type="caution">
    <text evidence="1">The sequence shown here is derived from an EMBL/GenBank/DDBJ whole genome shotgun (WGS) entry which is preliminary data.</text>
</comment>
<accession>A0A835FK38</accession>
<evidence type="ECO:0008006" key="3">
    <source>
        <dbReference type="Google" id="ProtNLM"/>
    </source>
</evidence>
<dbReference type="Gene3D" id="3.60.10.10">
    <property type="entry name" value="Endonuclease/exonuclease/phosphatase"/>
    <property type="match status" value="1"/>
</dbReference>
<evidence type="ECO:0000313" key="1">
    <source>
        <dbReference type="EMBL" id="KAF8762519.1"/>
    </source>
</evidence>
<protein>
    <recommendedName>
        <fullName evidence="3">Endonuclease/exonuclease/phosphatase domain-containing protein</fullName>
    </recommendedName>
</protein>
<keyword evidence="2" id="KW-1185">Reference proteome</keyword>
<dbReference type="AlphaFoldDB" id="A0A835FK38"/>
<organism evidence="1 2">
    <name type="scientific">Digitaria exilis</name>
    <dbReference type="NCBI Taxonomy" id="1010633"/>
    <lineage>
        <taxon>Eukaryota</taxon>
        <taxon>Viridiplantae</taxon>
        <taxon>Streptophyta</taxon>
        <taxon>Embryophyta</taxon>
        <taxon>Tracheophyta</taxon>
        <taxon>Spermatophyta</taxon>
        <taxon>Magnoliopsida</taxon>
        <taxon>Liliopsida</taxon>
        <taxon>Poales</taxon>
        <taxon>Poaceae</taxon>
        <taxon>PACMAD clade</taxon>
        <taxon>Panicoideae</taxon>
        <taxon>Panicodae</taxon>
        <taxon>Paniceae</taxon>
        <taxon>Anthephorinae</taxon>
        <taxon>Digitaria</taxon>
    </lineage>
</organism>
<reference evidence="1" key="1">
    <citation type="submission" date="2020-07" db="EMBL/GenBank/DDBJ databases">
        <title>Genome sequence and genetic diversity analysis of an under-domesticated orphan crop, white fonio (Digitaria exilis).</title>
        <authorList>
            <person name="Bennetzen J.L."/>
            <person name="Chen S."/>
            <person name="Ma X."/>
            <person name="Wang X."/>
            <person name="Yssel A.E.J."/>
            <person name="Chaluvadi S.R."/>
            <person name="Johnson M."/>
            <person name="Gangashetty P."/>
            <person name="Hamidou F."/>
            <person name="Sanogo M.D."/>
            <person name="Zwaenepoel A."/>
            <person name="Wallace J."/>
            <person name="Van De Peer Y."/>
            <person name="Van Deynze A."/>
        </authorList>
    </citation>
    <scope>NUCLEOTIDE SEQUENCE</scope>
    <source>
        <tissue evidence="1">Leaves</tissue>
    </source>
</reference>
<dbReference type="EMBL" id="JACEFO010000638">
    <property type="protein sequence ID" value="KAF8762519.1"/>
    <property type="molecule type" value="Genomic_DNA"/>
</dbReference>
<dbReference type="SUPFAM" id="SSF56219">
    <property type="entry name" value="DNase I-like"/>
    <property type="match status" value="1"/>
</dbReference>
<dbReference type="Proteomes" id="UP000636709">
    <property type="component" value="Unassembled WGS sequence"/>
</dbReference>
<evidence type="ECO:0000313" key="2">
    <source>
        <dbReference type="Proteomes" id="UP000636709"/>
    </source>
</evidence>